<dbReference type="InterPro" id="IPR036890">
    <property type="entry name" value="HATPase_C_sf"/>
</dbReference>
<evidence type="ECO:0000256" key="4">
    <source>
        <dbReference type="ARBA" id="ARBA00022679"/>
    </source>
</evidence>
<dbReference type="AlphaFoldDB" id="A0A348WIH1"/>
<evidence type="ECO:0000256" key="3">
    <source>
        <dbReference type="ARBA" id="ARBA00022553"/>
    </source>
</evidence>
<dbReference type="InterPro" id="IPR004358">
    <property type="entry name" value="Sig_transdc_His_kin-like_C"/>
</dbReference>
<dbReference type="InterPro" id="IPR005467">
    <property type="entry name" value="His_kinase_dom"/>
</dbReference>
<dbReference type="GO" id="GO:0000160">
    <property type="term" value="P:phosphorelay signal transduction system"/>
    <property type="evidence" value="ECO:0007669"/>
    <property type="project" value="UniProtKB-KW"/>
</dbReference>
<name>A0A348WIH1_9RHOB</name>
<proteinExistence type="predicted"/>
<evidence type="ECO:0000313" key="9">
    <source>
        <dbReference type="Proteomes" id="UP000264719"/>
    </source>
</evidence>
<dbReference type="PRINTS" id="PR00344">
    <property type="entry name" value="BCTRLSENSOR"/>
</dbReference>
<dbReference type="SMART" id="SM00387">
    <property type="entry name" value="HATPase_c"/>
    <property type="match status" value="1"/>
</dbReference>
<dbReference type="GO" id="GO:0004673">
    <property type="term" value="F:protein histidine kinase activity"/>
    <property type="evidence" value="ECO:0007669"/>
    <property type="project" value="UniProtKB-EC"/>
</dbReference>
<dbReference type="InterPro" id="IPR003594">
    <property type="entry name" value="HATPase_dom"/>
</dbReference>
<reference evidence="8 9" key="1">
    <citation type="journal article" date="2018" name="Nat. Biotechnol.">
        <title>A standardized bacterial taxonomy based on genome phylogeny substantially revises the tree of life.</title>
        <authorList>
            <person name="Parks D.H."/>
            <person name="Chuvochina M."/>
            <person name="Waite D.W."/>
            <person name="Rinke C."/>
            <person name="Skarshewski A."/>
            <person name="Chaumeil P.A."/>
            <person name="Hugenholtz P."/>
        </authorList>
    </citation>
    <scope>NUCLEOTIDE SEQUENCE [LARGE SCALE GENOMIC DNA]</scope>
    <source>
        <strain evidence="8">UBA9169</strain>
    </source>
</reference>
<keyword evidence="4" id="KW-0808">Transferase</keyword>
<comment type="catalytic activity">
    <reaction evidence="1">
        <text>ATP + protein L-histidine = ADP + protein N-phospho-L-histidine.</text>
        <dbReference type="EC" id="2.7.13.3"/>
    </reaction>
</comment>
<evidence type="ECO:0000256" key="1">
    <source>
        <dbReference type="ARBA" id="ARBA00000085"/>
    </source>
</evidence>
<evidence type="ECO:0000313" key="8">
    <source>
        <dbReference type="EMBL" id="HAR54333.1"/>
    </source>
</evidence>
<gene>
    <name evidence="8" type="ORF">DCS45_21030</name>
</gene>
<evidence type="ECO:0000259" key="7">
    <source>
        <dbReference type="PROSITE" id="PS50109"/>
    </source>
</evidence>
<accession>A0A348WIH1</accession>
<protein>
    <recommendedName>
        <fullName evidence="2">histidine kinase</fullName>
        <ecNumber evidence="2">2.7.13.3</ecNumber>
    </recommendedName>
</protein>
<dbReference type="PROSITE" id="PS50109">
    <property type="entry name" value="HIS_KIN"/>
    <property type="match status" value="1"/>
</dbReference>
<dbReference type="PANTHER" id="PTHR43711">
    <property type="entry name" value="TWO-COMPONENT HISTIDINE KINASE"/>
    <property type="match status" value="1"/>
</dbReference>
<feature type="domain" description="Histidine kinase" evidence="7">
    <location>
        <begin position="1"/>
        <end position="134"/>
    </location>
</feature>
<dbReference type="EC" id="2.7.13.3" evidence="2"/>
<evidence type="ECO:0000256" key="6">
    <source>
        <dbReference type="ARBA" id="ARBA00023012"/>
    </source>
</evidence>
<keyword evidence="5 8" id="KW-0418">Kinase</keyword>
<organism evidence="8 9">
    <name type="scientific">Roseovarius nubinhibens</name>
    <dbReference type="NCBI Taxonomy" id="314263"/>
    <lineage>
        <taxon>Bacteria</taxon>
        <taxon>Pseudomonadati</taxon>
        <taxon>Pseudomonadota</taxon>
        <taxon>Alphaproteobacteria</taxon>
        <taxon>Rhodobacterales</taxon>
        <taxon>Roseobacteraceae</taxon>
        <taxon>Roseovarius</taxon>
    </lineage>
</organism>
<dbReference type="SUPFAM" id="SSF55874">
    <property type="entry name" value="ATPase domain of HSP90 chaperone/DNA topoisomerase II/histidine kinase"/>
    <property type="match status" value="1"/>
</dbReference>
<dbReference type="FunFam" id="3.30.565.10:FF:000006">
    <property type="entry name" value="Sensor histidine kinase WalK"/>
    <property type="match status" value="1"/>
</dbReference>
<dbReference type="Pfam" id="PF02518">
    <property type="entry name" value="HATPase_c"/>
    <property type="match status" value="1"/>
</dbReference>
<dbReference type="Proteomes" id="UP000264719">
    <property type="component" value="Unassembled WGS sequence"/>
</dbReference>
<evidence type="ECO:0000256" key="5">
    <source>
        <dbReference type="ARBA" id="ARBA00022777"/>
    </source>
</evidence>
<feature type="non-terminal residue" evidence="8">
    <location>
        <position position="1"/>
    </location>
</feature>
<dbReference type="EMBL" id="DMVW01000200">
    <property type="protein sequence ID" value="HAR54333.1"/>
    <property type="molecule type" value="Genomic_DNA"/>
</dbReference>
<dbReference type="PANTHER" id="PTHR43711:SF26">
    <property type="entry name" value="SENSOR HISTIDINE KINASE RCSC"/>
    <property type="match status" value="1"/>
</dbReference>
<keyword evidence="6" id="KW-0902">Two-component regulatory system</keyword>
<evidence type="ECO:0000256" key="2">
    <source>
        <dbReference type="ARBA" id="ARBA00012438"/>
    </source>
</evidence>
<dbReference type="Gene3D" id="3.30.565.10">
    <property type="entry name" value="Histidine kinase-like ATPase, C-terminal domain"/>
    <property type="match status" value="1"/>
</dbReference>
<comment type="caution">
    <text evidence="8">The sequence shown here is derived from an EMBL/GenBank/DDBJ whole genome shotgun (WGS) entry which is preliminary data.</text>
</comment>
<keyword evidence="3" id="KW-0597">Phosphoprotein</keyword>
<sequence length="153" mass="16649">FAQRFDVTFELEPTPANLFITCDASRLDQVLSNILSNAAKFSETGSTVSIRSDVVGAMLRVSVIDRGVGLPENVKQKVFDEFSQLDSSDKRKVGGTGLGMNISKRIMEAHDGRIDYVKNEGPGTTFFIELPLANVGKSAEMPPARGRNLRLSA</sequence>
<dbReference type="InterPro" id="IPR050736">
    <property type="entry name" value="Sensor_HK_Regulatory"/>
</dbReference>